<accession>A0A329RP70</accession>
<dbReference type="Proteomes" id="UP000735874">
    <property type="component" value="Unassembled WGS sequence"/>
</dbReference>
<evidence type="ECO:0000313" key="4">
    <source>
        <dbReference type="EMBL" id="RAW26069.1"/>
    </source>
</evidence>
<gene>
    <name evidence="4" type="ORF">PC110_g17532</name>
    <name evidence="2" type="ORF">PC113_g15913</name>
    <name evidence="3" type="ORF">PC115_g15351</name>
</gene>
<dbReference type="EMBL" id="RCMI01000621">
    <property type="protein sequence ID" value="KAG2903338.1"/>
    <property type="molecule type" value="Genomic_DNA"/>
</dbReference>
<feature type="compositionally biased region" description="Polar residues" evidence="1">
    <location>
        <begin position="1"/>
        <end position="12"/>
    </location>
</feature>
<reference evidence="2" key="2">
    <citation type="submission" date="2018-10" db="EMBL/GenBank/DDBJ databases">
        <title>Effector identification in a new, highly contiguous assembly of the strawberry crown rot pathogen Phytophthora cactorum.</title>
        <authorList>
            <person name="Armitage A.D."/>
            <person name="Nellist C.F."/>
            <person name="Bates H."/>
            <person name="Vickerstaff R.J."/>
            <person name="Harrison R.J."/>
        </authorList>
    </citation>
    <scope>NUCLEOTIDE SEQUENCE</scope>
    <source>
        <strain evidence="2">15-7</strain>
        <strain evidence="3">4032</strain>
    </source>
</reference>
<evidence type="ECO:0000256" key="1">
    <source>
        <dbReference type="SAM" id="MobiDB-lite"/>
    </source>
</evidence>
<sequence length="61" mass="6584">MDSGSDTVTTTEAVPASGLAHERSEEQKEETVAPDVRVLAQLVAKLTDKVESLERSLTSNR</sequence>
<organism evidence="4 5">
    <name type="scientific">Phytophthora cactorum</name>
    <dbReference type="NCBI Taxonomy" id="29920"/>
    <lineage>
        <taxon>Eukaryota</taxon>
        <taxon>Sar</taxon>
        <taxon>Stramenopiles</taxon>
        <taxon>Oomycota</taxon>
        <taxon>Peronosporomycetes</taxon>
        <taxon>Peronosporales</taxon>
        <taxon>Peronosporaceae</taxon>
        <taxon>Phytophthora</taxon>
    </lineage>
</organism>
<reference evidence="4 5" key="1">
    <citation type="submission" date="2018-01" db="EMBL/GenBank/DDBJ databases">
        <title>Draft genome of the strawberry crown rot pathogen Phytophthora cactorum.</title>
        <authorList>
            <person name="Armitage A.D."/>
            <person name="Lysoe E."/>
            <person name="Nellist C.F."/>
            <person name="Harrison R.J."/>
            <person name="Brurberg M.B."/>
        </authorList>
    </citation>
    <scope>NUCLEOTIDE SEQUENCE [LARGE SCALE GENOMIC DNA]</scope>
    <source>
        <strain evidence="4 5">10300</strain>
    </source>
</reference>
<dbReference type="AlphaFoldDB" id="A0A329RP70"/>
<evidence type="ECO:0000313" key="5">
    <source>
        <dbReference type="Proteomes" id="UP000251314"/>
    </source>
</evidence>
<dbReference type="Proteomes" id="UP000774804">
    <property type="component" value="Unassembled WGS sequence"/>
</dbReference>
<keyword evidence="5" id="KW-1185">Reference proteome</keyword>
<feature type="region of interest" description="Disordered" evidence="1">
    <location>
        <begin position="1"/>
        <end position="33"/>
    </location>
</feature>
<dbReference type="Proteomes" id="UP000251314">
    <property type="component" value="Unassembled WGS sequence"/>
</dbReference>
<comment type="caution">
    <text evidence="4">The sequence shown here is derived from an EMBL/GenBank/DDBJ whole genome shotgun (WGS) entry which is preliminary data.</text>
</comment>
<protein>
    <submittedName>
        <fullName evidence="4">Uncharacterized protein</fullName>
    </submittedName>
</protein>
<dbReference type="VEuPathDB" id="FungiDB:PC110_g17532"/>
<name>A0A329RP70_9STRA</name>
<feature type="compositionally biased region" description="Basic and acidic residues" evidence="1">
    <location>
        <begin position="20"/>
        <end position="31"/>
    </location>
</feature>
<evidence type="ECO:0000313" key="2">
    <source>
        <dbReference type="EMBL" id="KAG2851425.1"/>
    </source>
</evidence>
<dbReference type="EMBL" id="RCMG01000608">
    <property type="protein sequence ID" value="KAG2851425.1"/>
    <property type="molecule type" value="Genomic_DNA"/>
</dbReference>
<proteinExistence type="predicted"/>
<dbReference type="EMBL" id="MJFZ01000685">
    <property type="protein sequence ID" value="RAW26069.1"/>
    <property type="molecule type" value="Genomic_DNA"/>
</dbReference>
<evidence type="ECO:0000313" key="3">
    <source>
        <dbReference type="EMBL" id="KAG2903338.1"/>
    </source>
</evidence>